<evidence type="ECO:0000313" key="1">
    <source>
        <dbReference type="EMBL" id="AEG00262.1"/>
    </source>
</evidence>
<dbReference type="AlphaFoldDB" id="G0A3G3"/>
<evidence type="ECO:0000313" key="2">
    <source>
        <dbReference type="Proteomes" id="UP000008888"/>
    </source>
</evidence>
<gene>
    <name evidence="1" type="ordered locus">Metme_1846</name>
</gene>
<name>G0A3G3_METMM</name>
<reference evidence="2" key="3">
    <citation type="submission" date="2011-05" db="EMBL/GenBank/DDBJ databases">
        <title>Complete sequence of Methylomonas methanica MC09.</title>
        <authorList>
            <consortium name="US DOE Joint Genome Institute"/>
            <person name="Lucas S."/>
            <person name="Han J."/>
            <person name="Lapidus A."/>
            <person name="Cheng J.-F."/>
            <person name="Goodwin L."/>
            <person name="Pitluck S."/>
            <person name="Peters L."/>
            <person name="Mikhailova N."/>
            <person name="Teshima H."/>
            <person name="Han C."/>
            <person name="Tapia R."/>
            <person name="Land M."/>
            <person name="Hauser L."/>
            <person name="Kyrpides N."/>
            <person name="Ivanova N."/>
            <person name="Pagani I."/>
            <person name="Stein L."/>
            <person name="Woyke T."/>
        </authorList>
    </citation>
    <scope>NUCLEOTIDE SEQUENCE [LARGE SCALE GENOMIC DNA]</scope>
    <source>
        <strain evidence="2">MC09</strain>
    </source>
</reference>
<dbReference type="EMBL" id="CP002738">
    <property type="protein sequence ID" value="AEG00262.1"/>
    <property type="molecule type" value="Genomic_DNA"/>
</dbReference>
<dbReference type="HOGENOM" id="CLU_3330010_0_0_6"/>
<keyword evidence="2" id="KW-1185">Reference proteome</keyword>
<dbReference type="KEGG" id="mmt:Metme_1846"/>
<accession>G0A3G3</accession>
<dbReference type="Proteomes" id="UP000008888">
    <property type="component" value="Chromosome"/>
</dbReference>
<reference evidence="1 2" key="1">
    <citation type="journal article" date="2011" name="J. Bacteriol.">
        <title>Complete Genome Sequence of the Aerobic Marine Methanotroph Methylomonas methanica MC09.</title>
        <authorList>
            <person name="Boden R."/>
            <person name="Cunliffe M."/>
            <person name="Scanlan J."/>
            <person name="Moussard H."/>
            <person name="Kits K.D."/>
            <person name="Klotz M.G."/>
            <person name="Jetten M.S."/>
            <person name="Vuilleumier S."/>
            <person name="Han J."/>
            <person name="Peters L."/>
            <person name="Mikhailova N."/>
            <person name="Teshima H."/>
            <person name="Tapia R."/>
            <person name="Kyrpides N."/>
            <person name="Ivanova N."/>
            <person name="Pagani I."/>
            <person name="Cheng J.F."/>
            <person name="Goodwin L."/>
            <person name="Han C."/>
            <person name="Hauser L."/>
            <person name="Land M.L."/>
            <person name="Lapidus A."/>
            <person name="Lucas S."/>
            <person name="Pitluck S."/>
            <person name="Woyke T."/>
            <person name="Stein L."/>
            <person name="Murrell J.C."/>
        </authorList>
    </citation>
    <scope>NUCLEOTIDE SEQUENCE [LARGE SCALE GENOMIC DNA]</scope>
    <source>
        <strain evidence="1 2">MC09</strain>
    </source>
</reference>
<organism evidence="1 2">
    <name type="scientific">Methylomonas methanica (strain DSM 25384 / MC09)</name>
    <dbReference type="NCBI Taxonomy" id="857087"/>
    <lineage>
        <taxon>Bacteria</taxon>
        <taxon>Pseudomonadati</taxon>
        <taxon>Pseudomonadota</taxon>
        <taxon>Gammaproteobacteria</taxon>
        <taxon>Methylococcales</taxon>
        <taxon>Methylococcaceae</taxon>
        <taxon>Methylomonas</taxon>
    </lineage>
</organism>
<dbReference type="STRING" id="857087.Metme_1846"/>
<sequence length="38" mass="4467">MHLSSFQNKIANNRIDMEKIKLRSLSLSTLHFSSYAER</sequence>
<reference key="2">
    <citation type="submission" date="2011-05" db="EMBL/GenBank/DDBJ databases">
        <title>Complete genome sequence of the aerobic marine methanotroph Methylomonas methanica MC09.</title>
        <authorList>
            <person name="Boden R."/>
            <person name="Cunliffe M."/>
            <person name="Scanlan J."/>
            <person name="Moussard H."/>
            <person name="Kits K.D."/>
            <person name="Klotz M."/>
            <person name="Jetten M."/>
            <person name="Vuilleumier S."/>
            <person name="Han J."/>
            <person name="Peters L."/>
            <person name="Mikhailova N."/>
            <person name="Teshima H."/>
            <person name="Tapia R."/>
            <person name="Kyrpides N."/>
            <person name="Ivanova N."/>
            <person name="Pagani I."/>
            <person name="Cheng J.-F."/>
            <person name="Goodwin L."/>
            <person name="Han C."/>
            <person name="Hauser L."/>
            <person name="Land M."/>
            <person name="Lapidus A."/>
            <person name="Lucas S."/>
            <person name="Pitluck S."/>
            <person name="Woyke T."/>
            <person name="Stein L.Y."/>
            <person name="Murrell C."/>
        </authorList>
    </citation>
    <scope>NUCLEOTIDE SEQUENCE</scope>
    <source>
        <strain>MC09</strain>
    </source>
</reference>
<proteinExistence type="predicted"/>
<protein>
    <submittedName>
        <fullName evidence="1">Uncharacterized protein</fullName>
    </submittedName>
</protein>